<gene>
    <name evidence="2" type="ORF">J2W31_004460</name>
</gene>
<evidence type="ECO:0000256" key="1">
    <source>
        <dbReference type="SAM" id="Phobius"/>
    </source>
</evidence>
<keyword evidence="1" id="KW-1133">Transmembrane helix</keyword>
<accession>A0AAW8D275</accession>
<dbReference type="EMBL" id="JAUSRD010000012">
    <property type="protein sequence ID" value="MDP9895335.1"/>
    <property type="molecule type" value="Genomic_DNA"/>
</dbReference>
<name>A0AAW8D275_9BURK</name>
<comment type="caution">
    <text evidence="2">The sequence shown here is derived from an EMBL/GenBank/DDBJ whole genome shotgun (WGS) entry which is preliminary data.</text>
</comment>
<dbReference type="RefSeq" id="WP_307686047.1">
    <property type="nucleotide sequence ID" value="NZ_JAUSRD010000012.1"/>
</dbReference>
<organism evidence="2 3">
    <name type="scientific">Variovorax boronicumulans</name>
    <dbReference type="NCBI Taxonomy" id="436515"/>
    <lineage>
        <taxon>Bacteria</taxon>
        <taxon>Pseudomonadati</taxon>
        <taxon>Pseudomonadota</taxon>
        <taxon>Betaproteobacteria</taxon>
        <taxon>Burkholderiales</taxon>
        <taxon>Comamonadaceae</taxon>
        <taxon>Variovorax</taxon>
    </lineage>
</organism>
<reference evidence="2" key="1">
    <citation type="submission" date="2023-07" db="EMBL/GenBank/DDBJ databases">
        <title>Sorghum-associated microbial communities from plants grown in Nebraska, USA.</title>
        <authorList>
            <person name="Schachtman D."/>
        </authorList>
    </citation>
    <scope>NUCLEOTIDE SEQUENCE</scope>
    <source>
        <strain evidence="2">DS3754</strain>
    </source>
</reference>
<sequence length="40" mass="4441">MIALALLYRGGQFACRALVDGALFILFLFGLLLAAVWRWA</sequence>
<keyword evidence="1" id="KW-0472">Membrane</keyword>
<feature type="transmembrane region" description="Helical" evidence="1">
    <location>
        <begin position="21"/>
        <end position="39"/>
    </location>
</feature>
<proteinExistence type="predicted"/>
<dbReference type="AlphaFoldDB" id="A0AAW8D275"/>
<dbReference type="Proteomes" id="UP001242045">
    <property type="component" value="Unassembled WGS sequence"/>
</dbReference>
<evidence type="ECO:0000313" key="3">
    <source>
        <dbReference type="Proteomes" id="UP001242045"/>
    </source>
</evidence>
<protein>
    <submittedName>
        <fullName evidence="2">Uncharacterized protein</fullName>
    </submittedName>
</protein>
<evidence type="ECO:0000313" key="2">
    <source>
        <dbReference type="EMBL" id="MDP9895335.1"/>
    </source>
</evidence>
<keyword evidence="1" id="KW-0812">Transmembrane</keyword>